<name>A0A1W0X0Z8_HYPEX</name>
<dbReference type="AlphaFoldDB" id="A0A1W0X0Z8"/>
<feature type="region of interest" description="Disordered" evidence="5">
    <location>
        <begin position="79"/>
        <end position="115"/>
    </location>
</feature>
<feature type="transmembrane region" description="Helical" evidence="6">
    <location>
        <begin position="154"/>
        <end position="175"/>
    </location>
</feature>
<dbReference type="GO" id="GO:0005385">
    <property type="term" value="F:zinc ion transmembrane transporter activity"/>
    <property type="evidence" value="ECO:0007669"/>
    <property type="project" value="TreeGrafter"/>
</dbReference>
<keyword evidence="4 6" id="KW-0472">Membrane</keyword>
<dbReference type="OrthoDB" id="448280at2759"/>
<comment type="caution">
    <text evidence="7">The sequence shown here is derived from an EMBL/GenBank/DDBJ whole genome shotgun (WGS) entry which is preliminary data.</text>
</comment>
<feature type="transmembrane region" description="Helical" evidence="6">
    <location>
        <begin position="127"/>
        <end position="148"/>
    </location>
</feature>
<evidence type="ECO:0000256" key="4">
    <source>
        <dbReference type="ARBA" id="ARBA00023136"/>
    </source>
</evidence>
<feature type="compositionally biased region" description="Basic and acidic residues" evidence="5">
    <location>
        <begin position="15"/>
        <end position="25"/>
    </location>
</feature>
<keyword evidence="3 6" id="KW-1133">Transmembrane helix</keyword>
<dbReference type="Proteomes" id="UP000192578">
    <property type="component" value="Unassembled WGS sequence"/>
</dbReference>
<feature type="compositionally biased region" description="Basic residues" evidence="5">
    <location>
        <begin position="105"/>
        <end position="114"/>
    </location>
</feature>
<proteinExistence type="predicted"/>
<comment type="subcellular location">
    <subcellularLocation>
        <location evidence="1">Membrane</location>
        <topology evidence="1">Multi-pass membrane protein</topology>
    </subcellularLocation>
</comment>
<feature type="transmembrane region" description="Helical" evidence="6">
    <location>
        <begin position="187"/>
        <end position="207"/>
    </location>
</feature>
<dbReference type="EMBL" id="MTYJ01000025">
    <property type="protein sequence ID" value="OQV21116.1"/>
    <property type="molecule type" value="Genomic_DNA"/>
</dbReference>
<feature type="transmembrane region" description="Helical" evidence="6">
    <location>
        <begin position="249"/>
        <end position="270"/>
    </location>
</feature>
<evidence type="ECO:0000256" key="2">
    <source>
        <dbReference type="ARBA" id="ARBA00022692"/>
    </source>
</evidence>
<dbReference type="InterPro" id="IPR003689">
    <property type="entry name" value="ZIP"/>
</dbReference>
<evidence type="ECO:0000256" key="5">
    <source>
        <dbReference type="SAM" id="MobiDB-lite"/>
    </source>
</evidence>
<keyword evidence="8" id="KW-1185">Reference proteome</keyword>
<evidence type="ECO:0000256" key="3">
    <source>
        <dbReference type="ARBA" id="ARBA00022989"/>
    </source>
</evidence>
<dbReference type="Pfam" id="PF02535">
    <property type="entry name" value="Zip"/>
    <property type="match status" value="1"/>
</dbReference>
<evidence type="ECO:0000313" key="8">
    <source>
        <dbReference type="Proteomes" id="UP000192578"/>
    </source>
</evidence>
<gene>
    <name evidence="7" type="ORF">BV898_04880</name>
</gene>
<protein>
    <submittedName>
        <fullName evidence="7">Zinc transporter ZIP3</fullName>
    </submittedName>
</protein>
<feature type="transmembrane region" description="Helical" evidence="6">
    <location>
        <begin position="219"/>
        <end position="237"/>
    </location>
</feature>
<sequence>MLVDIVLKRLRHSKSARELQERGAHQELQNAPSQAPLVLDDDDSSDDERSSVDTDPLAPSGIAPRIAGVGTRTEKLQVMKVTSRSSSGASRHSHSHSHSTAGHAGHNHSHHHHHDISFDDYQGATRFIVLVASLGTHSIFEGLALGLIKDVQLLMNMFISIIVHEVLMAFALGISLARQKMKLRSRLLFCFIFSVIIPLGQGVGLLIQQAPESGAVTAGRILFQAIAAGTFLHVMFMEILPQEMGSGHFGLAEAFWVAIGYLLIPLSSLISGEHDHH</sequence>
<keyword evidence="2 6" id="KW-0812">Transmembrane</keyword>
<feature type="region of interest" description="Disordered" evidence="5">
    <location>
        <begin position="13"/>
        <end position="66"/>
    </location>
</feature>
<organism evidence="7 8">
    <name type="scientific">Hypsibius exemplaris</name>
    <name type="common">Freshwater tardigrade</name>
    <dbReference type="NCBI Taxonomy" id="2072580"/>
    <lineage>
        <taxon>Eukaryota</taxon>
        <taxon>Metazoa</taxon>
        <taxon>Ecdysozoa</taxon>
        <taxon>Tardigrada</taxon>
        <taxon>Eutardigrada</taxon>
        <taxon>Parachela</taxon>
        <taxon>Hypsibioidea</taxon>
        <taxon>Hypsibiidae</taxon>
        <taxon>Hypsibius</taxon>
    </lineage>
</organism>
<reference evidence="8" key="1">
    <citation type="submission" date="2017-01" db="EMBL/GenBank/DDBJ databases">
        <title>Comparative genomics of anhydrobiosis in the tardigrade Hypsibius dujardini.</title>
        <authorList>
            <person name="Yoshida Y."/>
            <person name="Koutsovoulos G."/>
            <person name="Laetsch D."/>
            <person name="Stevens L."/>
            <person name="Kumar S."/>
            <person name="Horikawa D."/>
            <person name="Ishino K."/>
            <person name="Komine S."/>
            <person name="Tomita M."/>
            <person name="Blaxter M."/>
            <person name="Arakawa K."/>
        </authorList>
    </citation>
    <scope>NUCLEOTIDE SEQUENCE [LARGE SCALE GENOMIC DNA]</scope>
    <source>
        <strain evidence="8">Z151</strain>
    </source>
</reference>
<dbReference type="PANTHER" id="PTHR11040:SF140">
    <property type="entry name" value="ZRT (ZRT), IRT- (IRT-) LIKE PROTEIN TRANSPORTER"/>
    <property type="match status" value="1"/>
</dbReference>
<evidence type="ECO:0000256" key="1">
    <source>
        <dbReference type="ARBA" id="ARBA00004141"/>
    </source>
</evidence>
<evidence type="ECO:0000313" key="7">
    <source>
        <dbReference type="EMBL" id="OQV21116.1"/>
    </source>
</evidence>
<accession>A0A1W0X0Z8</accession>
<evidence type="ECO:0000256" key="6">
    <source>
        <dbReference type="SAM" id="Phobius"/>
    </source>
</evidence>
<dbReference type="PANTHER" id="PTHR11040">
    <property type="entry name" value="ZINC/IRON TRANSPORTER"/>
    <property type="match status" value="1"/>
</dbReference>
<dbReference type="GO" id="GO:0005886">
    <property type="term" value="C:plasma membrane"/>
    <property type="evidence" value="ECO:0007669"/>
    <property type="project" value="TreeGrafter"/>
</dbReference>